<proteinExistence type="predicted"/>
<feature type="non-terminal residue" evidence="1">
    <location>
        <position position="1"/>
    </location>
</feature>
<name>A0A0K2TMG5_LEPSM</name>
<sequence>ILLLLFITRHNYCIVYTYEQKLSFIFKANNGNSFLKAIQIQFFLQFR</sequence>
<dbReference type="AlphaFoldDB" id="A0A0K2TMG5"/>
<evidence type="ECO:0000313" key="1">
    <source>
        <dbReference type="EMBL" id="CDW27040.1"/>
    </source>
</evidence>
<reference evidence="1" key="1">
    <citation type="submission" date="2014-05" db="EMBL/GenBank/DDBJ databases">
        <authorList>
            <person name="Chronopoulou M."/>
        </authorList>
    </citation>
    <scope>NUCLEOTIDE SEQUENCE</scope>
    <source>
        <tissue evidence="1">Whole organism</tissue>
    </source>
</reference>
<organism evidence="1">
    <name type="scientific">Lepeophtheirus salmonis</name>
    <name type="common">Salmon louse</name>
    <name type="synonym">Caligus salmonis</name>
    <dbReference type="NCBI Taxonomy" id="72036"/>
    <lineage>
        <taxon>Eukaryota</taxon>
        <taxon>Metazoa</taxon>
        <taxon>Ecdysozoa</taxon>
        <taxon>Arthropoda</taxon>
        <taxon>Crustacea</taxon>
        <taxon>Multicrustacea</taxon>
        <taxon>Hexanauplia</taxon>
        <taxon>Copepoda</taxon>
        <taxon>Siphonostomatoida</taxon>
        <taxon>Caligidae</taxon>
        <taxon>Lepeophtheirus</taxon>
    </lineage>
</organism>
<accession>A0A0K2TMG5</accession>
<protein>
    <submittedName>
        <fullName evidence="1">Uncharacterized protein</fullName>
    </submittedName>
</protein>
<dbReference type="EMBL" id="HACA01009679">
    <property type="protein sequence ID" value="CDW27040.1"/>
    <property type="molecule type" value="Transcribed_RNA"/>
</dbReference>